<evidence type="ECO:0000256" key="2">
    <source>
        <dbReference type="ARBA" id="ARBA00001946"/>
    </source>
</evidence>
<dbReference type="CDD" id="cd00593">
    <property type="entry name" value="RIBOc"/>
    <property type="match status" value="2"/>
</dbReference>
<evidence type="ECO:0000256" key="9">
    <source>
        <dbReference type="ARBA" id="ARBA00022840"/>
    </source>
</evidence>
<comment type="cofactor">
    <cofactor evidence="2">
        <name>Mg(2+)</name>
        <dbReference type="ChEBI" id="CHEBI:18420"/>
    </cofactor>
</comment>
<evidence type="ECO:0000259" key="19">
    <source>
        <dbReference type="PROSITE" id="PS51327"/>
    </source>
</evidence>
<evidence type="ECO:0000256" key="13">
    <source>
        <dbReference type="ARBA" id="ARBA00023211"/>
    </source>
</evidence>
<keyword evidence="12" id="KW-0051">Antiviral defense</keyword>
<feature type="domain" description="Helicase ATP-binding" evidence="17">
    <location>
        <begin position="1"/>
        <end position="168"/>
    </location>
</feature>
<evidence type="ECO:0000256" key="12">
    <source>
        <dbReference type="ARBA" id="ARBA00023118"/>
    </source>
</evidence>
<feature type="domain" description="RNase III" evidence="16">
    <location>
        <begin position="1067"/>
        <end position="1245"/>
    </location>
</feature>
<dbReference type="InterPro" id="IPR011545">
    <property type="entry name" value="DEAD/DEAH_box_helicase_dom"/>
</dbReference>
<dbReference type="OrthoDB" id="416741at2759"/>
<protein>
    <submittedName>
        <fullName evidence="20">Dicer-like protein 2</fullName>
    </submittedName>
</protein>
<keyword evidence="8" id="KW-0347">Helicase</keyword>
<dbReference type="InterPro" id="IPR000999">
    <property type="entry name" value="RNase_III_dom"/>
</dbReference>
<dbReference type="PROSITE" id="PS51327">
    <property type="entry name" value="DICER_DSRBF"/>
    <property type="match status" value="1"/>
</dbReference>
<keyword evidence="3" id="KW-0930">Antiviral protein</keyword>
<dbReference type="SMART" id="SM00490">
    <property type="entry name" value="HELICc"/>
    <property type="match status" value="1"/>
</dbReference>
<reference evidence="20" key="1">
    <citation type="journal article" date="2020" name="Stud. Mycol.">
        <title>101 Dothideomycetes genomes: a test case for predicting lifestyles and emergence of pathogens.</title>
        <authorList>
            <person name="Haridas S."/>
            <person name="Albert R."/>
            <person name="Binder M."/>
            <person name="Bloem J."/>
            <person name="Labutti K."/>
            <person name="Salamov A."/>
            <person name="Andreopoulos B."/>
            <person name="Baker S."/>
            <person name="Barry K."/>
            <person name="Bills G."/>
            <person name="Bluhm B."/>
            <person name="Cannon C."/>
            <person name="Castanera R."/>
            <person name="Culley D."/>
            <person name="Daum C."/>
            <person name="Ezra D."/>
            <person name="Gonzalez J."/>
            <person name="Henrissat B."/>
            <person name="Kuo A."/>
            <person name="Liang C."/>
            <person name="Lipzen A."/>
            <person name="Lutzoni F."/>
            <person name="Magnuson J."/>
            <person name="Mondo S."/>
            <person name="Nolan M."/>
            <person name="Ohm R."/>
            <person name="Pangilinan J."/>
            <person name="Park H.-J."/>
            <person name="Ramirez L."/>
            <person name="Alfaro M."/>
            <person name="Sun H."/>
            <person name="Tritt A."/>
            <person name="Yoshinaga Y."/>
            <person name="Zwiers L.-H."/>
            <person name="Turgeon B."/>
            <person name="Goodwin S."/>
            <person name="Spatafora J."/>
            <person name="Crous P."/>
            <person name="Grigoriev I."/>
        </authorList>
    </citation>
    <scope>NUCLEOTIDE SEQUENCE</scope>
    <source>
        <strain evidence="20">CBS 113818</strain>
    </source>
</reference>
<dbReference type="InterPro" id="IPR014001">
    <property type="entry name" value="Helicase_ATP-bd"/>
</dbReference>
<proteinExistence type="inferred from homology"/>
<keyword evidence="10" id="KW-0460">Magnesium</keyword>
<evidence type="ECO:0000259" key="16">
    <source>
        <dbReference type="PROSITE" id="PS50142"/>
    </source>
</evidence>
<evidence type="ECO:0000256" key="1">
    <source>
        <dbReference type="ARBA" id="ARBA00001936"/>
    </source>
</evidence>
<evidence type="ECO:0000256" key="7">
    <source>
        <dbReference type="ARBA" id="ARBA00022801"/>
    </source>
</evidence>
<dbReference type="Gene3D" id="1.10.1520.10">
    <property type="entry name" value="Ribonuclease III domain"/>
    <property type="match status" value="2"/>
</dbReference>
<dbReference type="PROSITE" id="PS51194">
    <property type="entry name" value="HELICASE_CTER"/>
    <property type="match status" value="1"/>
</dbReference>
<dbReference type="SUPFAM" id="SSF54768">
    <property type="entry name" value="dsRNA-binding domain-like"/>
    <property type="match status" value="1"/>
</dbReference>
<keyword evidence="13" id="KW-0464">Manganese</keyword>
<comment type="function">
    <text evidence="14">Dicer-like endonuclease involved in cleaving double-stranded RNA in the RNA interference (RNAi) pathway. Produces 21 to 25 bp dsRNAs (siRNAs) which target the selective destruction of homologous RNAs leading to sequence-specific suppression of gene expression, called post-transcriptional gene silencing (PTGS). Part of a broad host defense response against viral infection and transposons.</text>
</comment>
<feature type="domain" description="Dicer dsRNA-binding fold" evidence="19">
    <location>
        <begin position="532"/>
        <end position="626"/>
    </location>
</feature>
<keyword evidence="4" id="KW-0479">Metal-binding</keyword>
<dbReference type="SMART" id="SM00535">
    <property type="entry name" value="RIBOc"/>
    <property type="match status" value="2"/>
</dbReference>
<dbReference type="GO" id="GO:0004525">
    <property type="term" value="F:ribonuclease III activity"/>
    <property type="evidence" value="ECO:0007669"/>
    <property type="project" value="InterPro"/>
</dbReference>
<sequence length="1371" mass="154784">MVEDSMRENIICAIERTRAELETCHAEKRVWFLAPTVTLCEQQYEVFKSNLPGYGIQLLCGRDNVDHWTEQSAWDAVLLNVRIVLSTHQVLVDALTHAFVKMSGLALLIFDEAHHCTLNHPAHRIMSDFYMPRMGQDQQLPKVLGLSASPVMRAKATSEDLQEIERNLSSTAKTPKLHRSELMRYVHRPQLVRIDYPVEVPKESRIIFSLRNAFQNYDLKQDPYVLDLVKLQGEGHDVTKQMHKVVVGGKSYCREQLKSLLVKAEDMAAELGTSSMEWYMHQNMAQFRKIVHSTNSLLFDWTVNEKEHLLQILSRFLPLETECPAISLAHISRKVELLVEVLVAEAKDDPDFTCLIFVEQRVWVAVLAEILSIHPQTRHLLRVGTFVGTSQSSKRKINVATLAEPINQQATLNEFRVGTINVILATSVLEEGIDVSSCHLVICFERPKNLKSFVQRRGRARKQESKYFIFFPEAGRGRPPESWESLEEQMKKAYLDDLRQVKLAEKRELQDENGQRFFQVAKTGALMTLDNASQHLHHFCALLGSGPYLDTRPQFDFMEPTLGKISARVTLPISVDPAVRTATGPGTWVTERMAKKDAAFEAYMALYKAGLVNDNLLPAQQEVDDELAKHNTTDQTPSLVQASPTFDPWPLIAQCQQQNPEIYYRTLLILHGVEEKPIHMLLLTPATLPTIQEILLYWNNSTRLKVVGSCMPNMTLATDEIDMLKSVTYKILSSVFHSRMAAKRCDFPYLLVPCDSSGDPLSNCRLPNWGQGCRRATALIAEGRHDMSQWGLISQDGDARKCIPRITFKATSGEINPLLQLVRLPKRRDFLHPVNAQAEQNDAYTRTEELAASECIVDELPASVSIFALLFPSILHRLTIALIAETLRATLLAPVSFDVTDIPLIVRAITSSATEDDNYQRLEFLGDCILKFIASVHLMSHKLKWPESLLTGKKGRIVSNGFLARASIAAGLDKFVITKRFTCAKWSPRYSRDMLLETEDTPTVERSSKLIADVIESLIGASYTVGGFDKALHCIQTLLPLEPWTPVPVANTVLYEAALADATPINFTTLENLIGHNFHKKMLLLEALTHGSFQGANTQTHSSYERLEFLGDAVLDYIISKRLYAHEPPLSHQKMHGIRTAMVNASFLAFRMFETTLPEETTDKSTLHADVQQRALWQFLRSSEPALNVSRDIALRQHNLVREKINDGVLHDARFPWHLFAQTDPPKFLSDIVESVIGAIYIDSHGDISACEVFVRRLGILDCLERIFRDSVDCLHPKERINHLVMQKKMKYVRVHGSEEAGTRGNNRYRCQVKVGGEDVGGVVEGLKRLQAETIAAWKVVTIFENRADGATEDASEDEFYDTEGGVMLQD</sequence>
<evidence type="ECO:0000313" key="20">
    <source>
        <dbReference type="EMBL" id="KAF2829875.1"/>
    </source>
</evidence>
<keyword evidence="6" id="KW-0547">Nucleotide-binding</keyword>
<dbReference type="PROSITE" id="PS00517">
    <property type="entry name" value="RNASE_3_1"/>
    <property type="match status" value="1"/>
</dbReference>
<evidence type="ECO:0000256" key="4">
    <source>
        <dbReference type="ARBA" id="ARBA00022723"/>
    </source>
</evidence>
<keyword evidence="5" id="KW-0677">Repeat</keyword>
<evidence type="ECO:0000256" key="6">
    <source>
        <dbReference type="ARBA" id="ARBA00022741"/>
    </source>
</evidence>
<evidence type="ECO:0000256" key="11">
    <source>
        <dbReference type="ARBA" id="ARBA00022884"/>
    </source>
</evidence>
<evidence type="ECO:0000259" key="18">
    <source>
        <dbReference type="PROSITE" id="PS51194"/>
    </source>
</evidence>
<feature type="domain" description="RNase III" evidence="16">
    <location>
        <begin position="888"/>
        <end position="1027"/>
    </location>
</feature>
<dbReference type="Gene3D" id="3.40.50.300">
    <property type="entry name" value="P-loop containing nucleotide triphosphate hydrolases"/>
    <property type="match status" value="2"/>
</dbReference>
<dbReference type="PANTHER" id="PTHR14950:SF37">
    <property type="entry name" value="ENDORIBONUCLEASE DICER"/>
    <property type="match status" value="1"/>
</dbReference>
<dbReference type="SUPFAM" id="SSF52540">
    <property type="entry name" value="P-loop containing nucleoside triphosphate hydrolases"/>
    <property type="match status" value="1"/>
</dbReference>
<dbReference type="GO" id="GO:0030422">
    <property type="term" value="P:siRNA processing"/>
    <property type="evidence" value="ECO:0007669"/>
    <property type="project" value="TreeGrafter"/>
</dbReference>
<evidence type="ECO:0000256" key="3">
    <source>
        <dbReference type="ARBA" id="ARBA00022721"/>
    </source>
</evidence>
<name>A0A6A7ABA1_9PLEO</name>
<evidence type="ECO:0000256" key="10">
    <source>
        <dbReference type="ARBA" id="ARBA00022842"/>
    </source>
</evidence>
<dbReference type="FunFam" id="1.10.1520.10:FF:000032">
    <property type="entry name" value="Dicer-like protein 2"/>
    <property type="match status" value="1"/>
</dbReference>
<dbReference type="Pfam" id="PF03368">
    <property type="entry name" value="Dicer_dimer"/>
    <property type="match status" value="1"/>
</dbReference>
<dbReference type="InterPro" id="IPR001650">
    <property type="entry name" value="Helicase_C-like"/>
</dbReference>
<dbReference type="EMBL" id="MU006220">
    <property type="protein sequence ID" value="KAF2829875.1"/>
    <property type="molecule type" value="Genomic_DNA"/>
</dbReference>
<dbReference type="GO" id="GO:0005634">
    <property type="term" value="C:nucleus"/>
    <property type="evidence" value="ECO:0007669"/>
    <property type="project" value="TreeGrafter"/>
</dbReference>
<dbReference type="Pfam" id="PF00271">
    <property type="entry name" value="Helicase_C"/>
    <property type="match status" value="1"/>
</dbReference>
<dbReference type="Pfam" id="PF00270">
    <property type="entry name" value="DEAD"/>
    <property type="match status" value="1"/>
</dbReference>
<evidence type="ECO:0000256" key="8">
    <source>
        <dbReference type="ARBA" id="ARBA00022806"/>
    </source>
</evidence>
<keyword evidence="21" id="KW-1185">Reference proteome</keyword>
<dbReference type="PROSITE" id="PS50142">
    <property type="entry name" value="RNASE_3_2"/>
    <property type="match status" value="2"/>
</dbReference>
<dbReference type="Pfam" id="PF00636">
    <property type="entry name" value="Ribonuclease_3"/>
    <property type="match status" value="2"/>
</dbReference>
<evidence type="ECO:0000256" key="14">
    <source>
        <dbReference type="ARBA" id="ARBA00025403"/>
    </source>
</evidence>
<dbReference type="PANTHER" id="PTHR14950">
    <property type="entry name" value="DICER-RELATED"/>
    <property type="match status" value="1"/>
</dbReference>
<dbReference type="GO" id="GO:0046872">
    <property type="term" value="F:metal ion binding"/>
    <property type="evidence" value="ECO:0007669"/>
    <property type="project" value="UniProtKB-KW"/>
</dbReference>
<dbReference type="CDD" id="cd18802">
    <property type="entry name" value="SF2_C_dicer"/>
    <property type="match status" value="1"/>
</dbReference>
<dbReference type="InterPro" id="IPR005034">
    <property type="entry name" value="Dicer_dimerisation"/>
</dbReference>
<dbReference type="GO" id="GO:0050688">
    <property type="term" value="P:regulation of defense response to virus"/>
    <property type="evidence" value="ECO:0007669"/>
    <property type="project" value="UniProtKB-KW"/>
</dbReference>
<dbReference type="PROSITE" id="PS51192">
    <property type="entry name" value="HELICASE_ATP_BIND_1"/>
    <property type="match status" value="1"/>
</dbReference>
<dbReference type="InterPro" id="IPR027417">
    <property type="entry name" value="P-loop_NTPase"/>
</dbReference>
<dbReference type="Gene3D" id="3.30.160.380">
    <property type="entry name" value="Dicer dimerisation domain"/>
    <property type="match status" value="1"/>
</dbReference>
<organism evidence="20 21">
    <name type="scientific">Ophiobolus disseminans</name>
    <dbReference type="NCBI Taxonomy" id="1469910"/>
    <lineage>
        <taxon>Eukaryota</taxon>
        <taxon>Fungi</taxon>
        <taxon>Dikarya</taxon>
        <taxon>Ascomycota</taxon>
        <taxon>Pezizomycotina</taxon>
        <taxon>Dothideomycetes</taxon>
        <taxon>Pleosporomycetidae</taxon>
        <taxon>Pleosporales</taxon>
        <taxon>Pleosporineae</taxon>
        <taxon>Phaeosphaeriaceae</taxon>
        <taxon>Ophiobolus</taxon>
    </lineage>
</organism>
<dbReference type="InterPro" id="IPR038248">
    <property type="entry name" value="Dicer_dimer_sf"/>
</dbReference>
<evidence type="ECO:0000313" key="21">
    <source>
        <dbReference type="Proteomes" id="UP000799424"/>
    </source>
</evidence>
<evidence type="ECO:0000256" key="5">
    <source>
        <dbReference type="ARBA" id="ARBA00022737"/>
    </source>
</evidence>
<keyword evidence="9" id="KW-0067">ATP-binding</keyword>
<dbReference type="Proteomes" id="UP000799424">
    <property type="component" value="Unassembled WGS sequence"/>
</dbReference>
<evidence type="ECO:0000259" key="17">
    <source>
        <dbReference type="PROSITE" id="PS51192"/>
    </source>
</evidence>
<comment type="cofactor">
    <cofactor evidence="1">
        <name>Mn(2+)</name>
        <dbReference type="ChEBI" id="CHEBI:29035"/>
    </cofactor>
</comment>
<dbReference type="SUPFAM" id="SSF69065">
    <property type="entry name" value="RNase III domain-like"/>
    <property type="match status" value="2"/>
</dbReference>
<dbReference type="GO" id="GO:0051607">
    <property type="term" value="P:defense response to virus"/>
    <property type="evidence" value="ECO:0007669"/>
    <property type="project" value="UniProtKB-KW"/>
</dbReference>
<gene>
    <name evidence="20" type="ORF">CC86DRAFT_443965</name>
</gene>
<comment type="similarity">
    <text evidence="15">Belongs to the helicase family. Dicer subfamily.</text>
</comment>
<keyword evidence="7" id="KW-0378">Hydrolase</keyword>
<dbReference type="GO" id="GO:0004386">
    <property type="term" value="F:helicase activity"/>
    <property type="evidence" value="ECO:0007669"/>
    <property type="project" value="UniProtKB-KW"/>
</dbReference>
<dbReference type="FunFam" id="3.40.50.300:FF:001669">
    <property type="entry name" value="Dicer-like protein 1"/>
    <property type="match status" value="1"/>
</dbReference>
<feature type="domain" description="Helicase C-terminal" evidence="18">
    <location>
        <begin position="334"/>
        <end position="509"/>
    </location>
</feature>
<dbReference type="InterPro" id="IPR036389">
    <property type="entry name" value="RNase_III_sf"/>
</dbReference>
<dbReference type="GO" id="GO:0005524">
    <property type="term" value="F:ATP binding"/>
    <property type="evidence" value="ECO:0007669"/>
    <property type="project" value="UniProtKB-KW"/>
</dbReference>
<dbReference type="GO" id="GO:0005737">
    <property type="term" value="C:cytoplasm"/>
    <property type="evidence" value="ECO:0007669"/>
    <property type="project" value="TreeGrafter"/>
</dbReference>
<evidence type="ECO:0000256" key="15">
    <source>
        <dbReference type="PROSITE-ProRule" id="PRU00657"/>
    </source>
</evidence>
<keyword evidence="11 15" id="KW-0694">RNA-binding</keyword>
<accession>A0A6A7ABA1</accession>
<dbReference type="GO" id="GO:0003723">
    <property type="term" value="F:RNA binding"/>
    <property type="evidence" value="ECO:0007669"/>
    <property type="project" value="UniProtKB-UniRule"/>
</dbReference>